<dbReference type="PANTHER" id="PTHR31940">
    <property type="entry name" value="SMALL KINETOCHORE-ASSOCIATED PROTEIN"/>
    <property type="match status" value="1"/>
</dbReference>
<feature type="coiled-coil region" evidence="1">
    <location>
        <begin position="190"/>
        <end position="273"/>
    </location>
</feature>
<dbReference type="GO" id="GO:0051988">
    <property type="term" value="P:regulation of attachment of spindle microtubules to kinetochore"/>
    <property type="evidence" value="ECO:0007669"/>
    <property type="project" value="InterPro"/>
</dbReference>
<dbReference type="InterPro" id="IPR033373">
    <property type="entry name" value="SKAP"/>
</dbReference>
<proteinExistence type="predicted"/>
<dbReference type="GO" id="GO:0007051">
    <property type="term" value="P:spindle organization"/>
    <property type="evidence" value="ECO:0007669"/>
    <property type="project" value="InterPro"/>
</dbReference>
<dbReference type="EMBL" id="JAGXEW010000023">
    <property type="protein sequence ID" value="KAK1158893.1"/>
    <property type="molecule type" value="Genomic_DNA"/>
</dbReference>
<evidence type="ECO:0000313" key="3">
    <source>
        <dbReference type="Proteomes" id="UP001230051"/>
    </source>
</evidence>
<dbReference type="PANTHER" id="PTHR31940:SF2">
    <property type="entry name" value="SMALL KINETOCHORE-ASSOCIATED PROTEIN"/>
    <property type="match status" value="1"/>
</dbReference>
<dbReference type="GO" id="GO:0000776">
    <property type="term" value="C:kinetochore"/>
    <property type="evidence" value="ECO:0007669"/>
    <property type="project" value="InterPro"/>
</dbReference>
<gene>
    <name evidence="2" type="primary">KNSTRN</name>
    <name evidence="2" type="ORF">AOXY_G22683</name>
</gene>
<feature type="coiled-coil region" evidence="1">
    <location>
        <begin position="113"/>
        <end position="165"/>
    </location>
</feature>
<dbReference type="Proteomes" id="UP001230051">
    <property type="component" value="Unassembled WGS sequence"/>
</dbReference>
<comment type="caution">
    <text evidence="2">The sequence shown here is derived from an EMBL/GenBank/DDBJ whole genome shotgun (WGS) entry which is preliminary data.</text>
</comment>
<reference evidence="2" key="1">
    <citation type="submission" date="2022-02" db="EMBL/GenBank/DDBJ databases">
        <title>Atlantic sturgeon de novo genome assembly.</title>
        <authorList>
            <person name="Stock M."/>
            <person name="Klopp C."/>
            <person name="Guiguen Y."/>
            <person name="Cabau C."/>
            <person name="Parinello H."/>
            <person name="Santidrian Yebra-Pimentel E."/>
            <person name="Kuhl H."/>
            <person name="Dirks R.P."/>
            <person name="Guessner J."/>
            <person name="Wuertz S."/>
            <person name="Du K."/>
            <person name="Schartl M."/>
        </authorList>
    </citation>
    <scope>NUCLEOTIDE SEQUENCE</scope>
    <source>
        <strain evidence="2">STURGEONOMICS-FGT-2020</strain>
        <tissue evidence="2">Whole blood</tissue>
    </source>
</reference>
<keyword evidence="3" id="KW-1185">Reference proteome</keyword>
<dbReference type="GO" id="GO:0072686">
    <property type="term" value="C:mitotic spindle"/>
    <property type="evidence" value="ECO:0007669"/>
    <property type="project" value="TreeGrafter"/>
</dbReference>
<protein>
    <submittedName>
        <fullName evidence="2">Small kinetochore-associated protein-like</fullName>
    </submittedName>
</protein>
<dbReference type="GO" id="GO:0034451">
    <property type="term" value="C:centriolar satellite"/>
    <property type="evidence" value="ECO:0007669"/>
    <property type="project" value="TreeGrafter"/>
</dbReference>
<dbReference type="GO" id="GO:0035371">
    <property type="term" value="C:microtubule plus-end"/>
    <property type="evidence" value="ECO:0007669"/>
    <property type="project" value="TreeGrafter"/>
</dbReference>
<accession>A0AAD8D0P3</accession>
<dbReference type="GO" id="GO:0000070">
    <property type="term" value="P:mitotic sister chromatid segregation"/>
    <property type="evidence" value="ECO:0007669"/>
    <property type="project" value="TreeGrafter"/>
</dbReference>
<dbReference type="AlphaFoldDB" id="A0AAD8D0P3"/>
<sequence length="278" mass="31782">MIYTDDIDYKQCKRVLEIVLQQNKHKGIKFMEQGDMQSSKLPLYQGSKDNLASRPMDNGKKTFVPKLELNKELPVLFNFASKSQNGAVFKAQNTAANQRKKPSTYAARGPAARLKLEAELRDKNQLLEAANHQIIENLSEAKENIGELLEKNTKLEGNNNELQKQLETCMLYLETSNIDPVSGGRILESAQQNEEQRKETMSLVRDLKNELEQFSRNAAIQRAQLQELNNKGRILKEERGSCLQEQGDFQVDLENMQKELEEAQMLLETKNAVNVHYL</sequence>
<keyword evidence="1" id="KW-0175">Coiled coil</keyword>
<evidence type="ECO:0000256" key="1">
    <source>
        <dbReference type="SAM" id="Coils"/>
    </source>
</evidence>
<name>A0AAD8D0P3_ACIOX</name>
<organism evidence="2 3">
    <name type="scientific">Acipenser oxyrinchus oxyrinchus</name>
    <dbReference type="NCBI Taxonomy" id="40147"/>
    <lineage>
        <taxon>Eukaryota</taxon>
        <taxon>Metazoa</taxon>
        <taxon>Chordata</taxon>
        <taxon>Craniata</taxon>
        <taxon>Vertebrata</taxon>
        <taxon>Euteleostomi</taxon>
        <taxon>Actinopterygii</taxon>
        <taxon>Chondrostei</taxon>
        <taxon>Acipenseriformes</taxon>
        <taxon>Acipenseridae</taxon>
        <taxon>Acipenser</taxon>
    </lineage>
</organism>
<evidence type="ECO:0000313" key="2">
    <source>
        <dbReference type="EMBL" id="KAK1158893.1"/>
    </source>
</evidence>